<dbReference type="AlphaFoldDB" id="A0AA97NQU4"/>
<feature type="transmembrane region" description="Helical" evidence="1">
    <location>
        <begin position="118"/>
        <end position="142"/>
    </location>
</feature>
<name>A0AA97NQU4_PYRO3</name>
<evidence type="ECO:0000313" key="2">
    <source>
        <dbReference type="EMBL" id="ELQ34630.1"/>
    </source>
</evidence>
<gene>
    <name evidence="2" type="ORF">OOU_Y34scaffold00753g7</name>
</gene>
<organism evidence="2">
    <name type="scientific">Pyricularia oryzae (strain Y34)</name>
    <name type="common">Rice blast fungus</name>
    <name type="synonym">Magnaporthe oryzae</name>
    <dbReference type="NCBI Taxonomy" id="1143189"/>
    <lineage>
        <taxon>Eukaryota</taxon>
        <taxon>Fungi</taxon>
        <taxon>Dikarya</taxon>
        <taxon>Ascomycota</taxon>
        <taxon>Pezizomycotina</taxon>
        <taxon>Sordariomycetes</taxon>
        <taxon>Sordariomycetidae</taxon>
        <taxon>Magnaporthales</taxon>
        <taxon>Pyriculariaceae</taxon>
        <taxon>Pyricularia</taxon>
    </lineage>
</organism>
<proteinExistence type="predicted"/>
<keyword evidence="1" id="KW-1133">Transmembrane helix</keyword>
<dbReference type="EMBL" id="JH793035">
    <property type="protein sequence ID" value="ELQ34630.1"/>
    <property type="molecule type" value="Genomic_DNA"/>
</dbReference>
<keyword evidence="1" id="KW-0812">Transmembrane</keyword>
<evidence type="ECO:0000256" key="1">
    <source>
        <dbReference type="SAM" id="Phobius"/>
    </source>
</evidence>
<sequence>AKRLDVVTVATTIVVGTFNGACNQLATPSVASTVPSPGSSAVASRGPCTFYGLGVKSQGGTQGLVEFRYYSLFLLTRQVLLGYVLLLNQAIQASFIKYMAILDLYPPKQGRFIHRTKIFWGCLTGLAKLSGLGIILSCMYIWHARTKIRSPYRFNGNINFVQVDAHGSS</sequence>
<accession>A0AA97NQU4</accession>
<feature type="transmembrane region" description="Helical" evidence="1">
    <location>
        <begin position="79"/>
        <end position="98"/>
    </location>
</feature>
<feature type="non-terminal residue" evidence="2">
    <location>
        <position position="1"/>
    </location>
</feature>
<keyword evidence="1" id="KW-0472">Membrane</keyword>
<reference evidence="2" key="1">
    <citation type="journal article" date="2012" name="PLoS Genet.">
        <title>Comparative analysis of the genomes of two field isolates of the rice blast fungus Magnaporthe oryzae.</title>
        <authorList>
            <person name="Xue M."/>
            <person name="Yang J."/>
            <person name="Li Z."/>
            <person name="Hu S."/>
            <person name="Yao N."/>
            <person name="Dean R.A."/>
            <person name="Zhao W."/>
            <person name="Shen M."/>
            <person name="Zhang H."/>
            <person name="Li C."/>
            <person name="Liu L."/>
            <person name="Cao L."/>
            <person name="Xu X."/>
            <person name="Xing Y."/>
            <person name="Hsiang T."/>
            <person name="Zhang Z."/>
            <person name="Xu J.R."/>
            <person name="Peng Y.L."/>
        </authorList>
    </citation>
    <scope>NUCLEOTIDE SEQUENCE</scope>
    <source>
        <strain evidence="2">Y34</strain>
    </source>
</reference>
<dbReference type="Proteomes" id="UP000011086">
    <property type="component" value="Unassembled WGS sequence"/>
</dbReference>
<protein>
    <submittedName>
        <fullName evidence="2">Uncharacterized protein</fullName>
    </submittedName>
</protein>